<organism evidence="1 2">
    <name type="scientific">Candidatus Thiomargarita nelsonii</name>
    <dbReference type="NCBI Taxonomy" id="1003181"/>
    <lineage>
        <taxon>Bacteria</taxon>
        <taxon>Pseudomonadati</taxon>
        <taxon>Pseudomonadota</taxon>
        <taxon>Gammaproteobacteria</taxon>
        <taxon>Thiotrichales</taxon>
        <taxon>Thiotrichaceae</taxon>
        <taxon>Thiomargarita</taxon>
    </lineage>
</organism>
<name>A0A4E0QXN9_9GAMM</name>
<dbReference type="AlphaFoldDB" id="A0A4E0QXN9"/>
<gene>
    <name evidence="1" type="ORF">PN36_28670</name>
</gene>
<dbReference type="EMBL" id="JSZA02000190">
    <property type="protein sequence ID" value="TGO02202.1"/>
    <property type="molecule type" value="Genomic_DNA"/>
</dbReference>
<protein>
    <submittedName>
        <fullName evidence="1">Uncharacterized protein</fullName>
    </submittedName>
</protein>
<comment type="caution">
    <text evidence="1">The sequence shown here is derived from an EMBL/GenBank/DDBJ whole genome shotgun (WGS) entry which is preliminary data.</text>
</comment>
<sequence length="207" mass="23184">MWLPLTKVALNATRDAVIWLLGVPWLESPLRPRLSSACVRCLLLAKELKAEVAINYSALRKQGEPWVPREIVGIPIRLIPGADAGYFQLHIAASDPRKIINLSRIQRFVSFTGQATDGYVALTPAPQLVFTLEISEPYLLNRLVAQFAGLKKAGKNRAVMHVEESLGIMTFDMLQSHLQRTKTDQRQVQATTVKINDNVSIQIEEMK</sequence>
<accession>A0A4E0QXN9</accession>
<evidence type="ECO:0000313" key="1">
    <source>
        <dbReference type="EMBL" id="TGO02202.1"/>
    </source>
</evidence>
<proteinExistence type="predicted"/>
<dbReference type="Proteomes" id="UP000030428">
    <property type="component" value="Unassembled WGS sequence"/>
</dbReference>
<keyword evidence="2" id="KW-1185">Reference proteome</keyword>
<reference evidence="1 2" key="1">
    <citation type="journal article" date="2016" name="Front. Microbiol.">
        <title>Single-Cell (Meta-)Genomics of a Dimorphic Candidatus Thiomargarita nelsonii Reveals Genomic Plasticity.</title>
        <authorList>
            <person name="Flood B.E."/>
            <person name="Fliss P."/>
            <person name="Jones D.S."/>
            <person name="Dick G.J."/>
            <person name="Jain S."/>
            <person name="Kaster A.K."/>
            <person name="Winkel M."/>
            <person name="Mussmann M."/>
            <person name="Bailey J."/>
        </authorList>
    </citation>
    <scope>NUCLEOTIDE SEQUENCE [LARGE SCALE GENOMIC DNA]</scope>
    <source>
        <strain evidence="1">Hydrate Ridge</strain>
    </source>
</reference>
<evidence type="ECO:0000313" key="2">
    <source>
        <dbReference type="Proteomes" id="UP000030428"/>
    </source>
</evidence>